<dbReference type="InterPro" id="IPR021359">
    <property type="entry name" value="DUF2812"/>
</dbReference>
<comment type="caution">
    <text evidence="2">The sequence shown here is derived from an EMBL/GenBank/DDBJ whole genome shotgun (WGS) entry which is preliminary data.</text>
</comment>
<feature type="transmembrane region" description="Helical" evidence="1">
    <location>
        <begin position="124"/>
        <end position="146"/>
    </location>
</feature>
<feature type="transmembrane region" description="Helical" evidence="1">
    <location>
        <begin position="226"/>
        <end position="242"/>
    </location>
</feature>
<dbReference type="EMBL" id="DXIQ01000058">
    <property type="protein sequence ID" value="HIV39129.1"/>
    <property type="molecule type" value="Genomic_DNA"/>
</dbReference>
<keyword evidence="1" id="KW-0472">Membrane</keyword>
<protein>
    <submittedName>
        <fullName evidence="2">DUF2812 domain-containing protein</fullName>
    </submittedName>
</protein>
<dbReference type="Proteomes" id="UP000886814">
    <property type="component" value="Unassembled WGS sequence"/>
</dbReference>
<sequence>MRRGKLELVWSYYYDHTTMERHFEKMAGKGWALDRMGIFWHYHRIEPKPLHYAVGYFPGGGVYAPPTGEELTFEEYCEMAGWELAAEHGPMKIFCNERENPVPLETQADLQVENIRRGSRRFRIADGVLGGIGWLIVIYFILSLYFDGVRTLSGGTGLTLTFMGLMLGIYGVVEFITYQRWYRKAKVNAQRDQSFTPTKGHPAASKIIIWLTIAAAIFYASTAGKILVLLILVGYWIVYYLQDIIRNGMRDKGISTVVNIGINFGIAFFIFFFVINGYRHLLSSDAEDYYGNYYENYYEKNGFHWDGQENPLTLQELAGPEFDGKGYIDTQNIQSSVFLSRMEIEQFYDEVLSGAGGDPGYYLEYVVAKVKLEPLYGFIRSSMERTYGSGENWKSMDSWKKGEKGVLQIRQTEFSRKGQKIYRYLICMKDRIVKIDLSFAPDKVQQEKIVETLGKI</sequence>
<dbReference type="Pfam" id="PF11193">
    <property type="entry name" value="DUF2812"/>
    <property type="match status" value="1"/>
</dbReference>
<evidence type="ECO:0000313" key="3">
    <source>
        <dbReference type="Proteomes" id="UP000886814"/>
    </source>
</evidence>
<organism evidence="2 3">
    <name type="scientific">Candidatus Blautia stercorigallinarum</name>
    <dbReference type="NCBI Taxonomy" id="2838501"/>
    <lineage>
        <taxon>Bacteria</taxon>
        <taxon>Bacillati</taxon>
        <taxon>Bacillota</taxon>
        <taxon>Clostridia</taxon>
        <taxon>Lachnospirales</taxon>
        <taxon>Lachnospiraceae</taxon>
        <taxon>Blautia</taxon>
    </lineage>
</organism>
<dbReference type="AlphaFoldDB" id="A0A9D1PEL0"/>
<evidence type="ECO:0000313" key="2">
    <source>
        <dbReference type="EMBL" id="HIV39129.1"/>
    </source>
</evidence>
<gene>
    <name evidence="2" type="ORF">H9747_09085</name>
</gene>
<proteinExistence type="predicted"/>
<accession>A0A9D1PEL0</accession>
<reference evidence="2" key="1">
    <citation type="journal article" date="2021" name="PeerJ">
        <title>Extensive microbial diversity within the chicken gut microbiome revealed by metagenomics and culture.</title>
        <authorList>
            <person name="Gilroy R."/>
            <person name="Ravi A."/>
            <person name="Getino M."/>
            <person name="Pursley I."/>
            <person name="Horton D.L."/>
            <person name="Alikhan N.F."/>
            <person name="Baker D."/>
            <person name="Gharbi K."/>
            <person name="Hall N."/>
            <person name="Watson M."/>
            <person name="Adriaenssens E.M."/>
            <person name="Foster-Nyarko E."/>
            <person name="Jarju S."/>
            <person name="Secka A."/>
            <person name="Antonio M."/>
            <person name="Oren A."/>
            <person name="Chaudhuri R.R."/>
            <person name="La Ragione R."/>
            <person name="Hildebrand F."/>
            <person name="Pallen M.J."/>
        </authorList>
    </citation>
    <scope>NUCLEOTIDE SEQUENCE</scope>
    <source>
        <strain evidence="2">CHK195-9823</strain>
    </source>
</reference>
<feature type="transmembrane region" description="Helical" evidence="1">
    <location>
        <begin position="158"/>
        <end position="182"/>
    </location>
</feature>
<keyword evidence="1" id="KW-1133">Transmembrane helix</keyword>
<name>A0A9D1PEL0_9FIRM</name>
<keyword evidence="1" id="KW-0812">Transmembrane</keyword>
<reference evidence="2" key="2">
    <citation type="submission" date="2021-04" db="EMBL/GenBank/DDBJ databases">
        <authorList>
            <person name="Gilroy R."/>
        </authorList>
    </citation>
    <scope>NUCLEOTIDE SEQUENCE</scope>
    <source>
        <strain evidence="2">CHK195-9823</strain>
    </source>
</reference>
<feature type="transmembrane region" description="Helical" evidence="1">
    <location>
        <begin position="254"/>
        <end position="275"/>
    </location>
</feature>
<evidence type="ECO:0000256" key="1">
    <source>
        <dbReference type="SAM" id="Phobius"/>
    </source>
</evidence>